<dbReference type="RefSeq" id="WP_157350399.1">
    <property type="nucleotide sequence ID" value="NZ_WGGT01000007.1"/>
</dbReference>
<dbReference type="InterPro" id="IPR041492">
    <property type="entry name" value="HAD_2"/>
</dbReference>
<sequence>MKKQGIIFDMDGTLWDSAANVAESWNEAIRQDGRINKVLTEADIKGVMGKTMDVIAKLLFPELSEAEQESLLAECCRIENDYLREHGGVLYPDLEDTFKELKKNYELYIVSNCQKGYIEAFLDHYHFWDYFSDIECYGNNLLQKGDNIRLLADRNHLEEAVYVGDIQGDYEASKKAGVGFIHAAYGFGSVPEAQHKILAFSELVTKKVAEKYFAEKNRD</sequence>
<evidence type="ECO:0000313" key="1">
    <source>
        <dbReference type="EMBL" id="MVQ45584.1"/>
    </source>
</evidence>
<dbReference type="InterPro" id="IPR023214">
    <property type="entry name" value="HAD_sf"/>
</dbReference>
<dbReference type="GO" id="GO:0008967">
    <property type="term" value="F:phosphoglycolate phosphatase activity"/>
    <property type="evidence" value="ECO:0007669"/>
    <property type="project" value="TreeGrafter"/>
</dbReference>
<dbReference type="PANTHER" id="PTHR43434:SF1">
    <property type="entry name" value="PHOSPHOGLYCOLATE PHOSPHATASE"/>
    <property type="match status" value="1"/>
</dbReference>
<dbReference type="Pfam" id="PF13419">
    <property type="entry name" value="HAD_2"/>
    <property type="match status" value="1"/>
</dbReference>
<name>A0A6L6XEM8_9FIRM</name>
<dbReference type="Gene3D" id="3.40.50.1000">
    <property type="entry name" value="HAD superfamily/HAD-like"/>
    <property type="match status" value="1"/>
</dbReference>
<comment type="caution">
    <text evidence="1">The sequence shown here is derived from an EMBL/GenBank/DDBJ whole genome shotgun (WGS) entry which is preliminary data.</text>
</comment>
<dbReference type="Gene3D" id="1.10.150.240">
    <property type="entry name" value="Putative phosphatase, domain 2"/>
    <property type="match status" value="1"/>
</dbReference>
<keyword evidence="1" id="KW-0378">Hydrolase</keyword>
<dbReference type="InterPro" id="IPR050155">
    <property type="entry name" value="HAD-like_hydrolase_sf"/>
</dbReference>
<dbReference type="SFLD" id="SFLDS00003">
    <property type="entry name" value="Haloacid_Dehalogenase"/>
    <property type="match status" value="1"/>
</dbReference>
<gene>
    <name evidence="1" type="ORF">GCK47_07680</name>
</gene>
<organism evidence="1 2">
    <name type="scientific">Roseburia intestinalis</name>
    <dbReference type="NCBI Taxonomy" id="166486"/>
    <lineage>
        <taxon>Bacteria</taxon>
        <taxon>Bacillati</taxon>
        <taxon>Bacillota</taxon>
        <taxon>Clostridia</taxon>
        <taxon>Lachnospirales</taxon>
        <taxon>Lachnospiraceae</taxon>
        <taxon>Roseburia</taxon>
    </lineage>
</organism>
<dbReference type="PANTHER" id="PTHR43434">
    <property type="entry name" value="PHOSPHOGLYCOLATE PHOSPHATASE"/>
    <property type="match status" value="1"/>
</dbReference>
<dbReference type="AlphaFoldDB" id="A0A6L6XEM8"/>
<dbReference type="Proteomes" id="UP000479531">
    <property type="component" value="Unassembled WGS sequence"/>
</dbReference>
<accession>A0A6L6XEM8</accession>
<evidence type="ECO:0000313" key="2">
    <source>
        <dbReference type="Proteomes" id="UP000479531"/>
    </source>
</evidence>
<dbReference type="SUPFAM" id="SSF56784">
    <property type="entry name" value="HAD-like"/>
    <property type="match status" value="1"/>
</dbReference>
<dbReference type="EMBL" id="WGGT01000007">
    <property type="protein sequence ID" value="MVQ45584.1"/>
    <property type="molecule type" value="Genomic_DNA"/>
</dbReference>
<dbReference type="SFLD" id="SFLDG01129">
    <property type="entry name" value="C1.5:_HAD__Beta-PGM__Phosphata"/>
    <property type="match status" value="1"/>
</dbReference>
<proteinExistence type="predicted"/>
<dbReference type="InterPro" id="IPR023198">
    <property type="entry name" value="PGP-like_dom2"/>
</dbReference>
<dbReference type="GO" id="GO:0006281">
    <property type="term" value="P:DNA repair"/>
    <property type="evidence" value="ECO:0007669"/>
    <property type="project" value="TreeGrafter"/>
</dbReference>
<reference evidence="1 2" key="1">
    <citation type="submission" date="2019-10" db="EMBL/GenBank/DDBJ databases">
        <title>Roseburia spp. ameliorate alcoholic fatty liver via restoration of gut barrier function.</title>
        <authorList>
            <person name="Seo B."/>
            <person name="Ko G."/>
        </authorList>
    </citation>
    <scope>NUCLEOTIDE SEQUENCE [LARGE SCALE GENOMIC DNA]</scope>
    <source>
        <strain evidence="1 2">SNUG30017</strain>
    </source>
</reference>
<dbReference type="InterPro" id="IPR036412">
    <property type="entry name" value="HAD-like_sf"/>
</dbReference>
<protein>
    <submittedName>
        <fullName evidence="1">HAD-IA family hydrolase</fullName>
    </submittedName>
</protein>
<dbReference type="NCBIfam" id="TIGR01549">
    <property type="entry name" value="HAD-SF-IA-v1"/>
    <property type="match status" value="1"/>
</dbReference>
<dbReference type="InterPro" id="IPR006439">
    <property type="entry name" value="HAD-SF_hydro_IA"/>
</dbReference>